<proteinExistence type="predicted"/>
<feature type="region of interest" description="Disordered" evidence="1">
    <location>
        <begin position="1"/>
        <end position="21"/>
    </location>
</feature>
<evidence type="ECO:0000313" key="2">
    <source>
        <dbReference type="EMBL" id="JAE32058.1"/>
    </source>
</evidence>
<dbReference type="AlphaFoldDB" id="A0A0A9HGP3"/>
<protein>
    <submittedName>
        <fullName evidence="2">Uncharacterized protein</fullName>
    </submittedName>
</protein>
<sequence>MPPWPRSAARGSGPRPRRGIECRVVAHRASHWGGRTTR</sequence>
<accession>A0A0A9HGP3</accession>
<reference evidence="2" key="1">
    <citation type="submission" date="2014-09" db="EMBL/GenBank/DDBJ databases">
        <authorList>
            <person name="Magalhaes I.L.F."/>
            <person name="Oliveira U."/>
            <person name="Santos F.R."/>
            <person name="Vidigal T.H.D.A."/>
            <person name="Brescovit A.D."/>
            <person name="Santos A.J."/>
        </authorList>
    </citation>
    <scope>NUCLEOTIDE SEQUENCE</scope>
    <source>
        <tissue evidence="2">Shoot tissue taken approximately 20 cm above the soil surface</tissue>
    </source>
</reference>
<organism evidence="2">
    <name type="scientific">Arundo donax</name>
    <name type="common">Giant reed</name>
    <name type="synonym">Donax arundinaceus</name>
    <dbReference type="NCBI Taxonomy" id="35708"/>
    <lineage>
        <taxon>Eukaryota</taxon>
        <taxon>Viridiplantae</taxon>
        <taxon>Streptophyta</taxon>
        <taxon>Embryophyta</taxon>
        <taxon>Tracheophyta</taxon>
        <taxon>Spermatophyta</taxon>
        <taxon>Magnoliopsida</taxon>
        <taxon>Liliopsida</taxon>
        <taxon>Poales</taxon>
        <taxon>Poaceae</taxon>
        <taxon>PACMAD clade</taxon>
        <taxon>Arundinoideae</taxon>
        <taxon>Arundineae</taxon>
        <taxon>Arundo</taxon>
    </lineage>
</organism>
<evidence type="ECO:0000256" key="1">
    <source>
        <dbReference type="SAM" id="MobiDB-lite"/>
    </source>
</evidence>
<feature type="compositionally biased region" description="Low complexity" evidence="1">
    <location>
        <begin position="1"/>
        <end position="14"/>
    </location>
</feature>
<reference evidence="2" key="2">
    <citation type="journal article" date="2015" name="Data Brief">
        <title>Shoot transcriptome of the giant reed, Arundo donax.</title>
        <authorList>
            <person name="Barrero R.A."/>
            <person name="Guerrero F.D."/>
            <person name="Moolhuijzen P."/>
            <person name="Goolsby J.A."/>
            <person name="Tidwell J."/>
            <person name="Bellgard S.E."/>
            <person name="Bellgard M.I."/>
        </authorList>
    </citation>
    <scope>NUCLEOTIDE SEQUENCE</scope>
    <source>
        <tissue evidence="2">Shoot tissue taken approximately 20 cm above the soil surface</tissue>
    </source>
</reference>
<name>A0A0A9HGP3_ARUDO</name>
<dbReference type="EMBL" id="GBRH01165838">
    <property type="protein sequence ID" value="JAE32058.1"/>
    <property type="molecule type" value="Transcribed_RNA"/>
</dbReference>